<evidence type="ECO:0000313" key="1">
    <source>
        <dbReference type="EMBL" id="KYR00957.1"/>
    </source>
</evidence>
<gene>
    <name evidence="1" type="ORF">DLAC_03021</name>
</gene>
<organism evidence="1 2">
    <name type="scientific">Tieghemostelium lacteum</name>
    <name type="common">Slime mold</name>
    <name type="synonym">Dictyostelium lacteum</name>
    <dbReference type="NCBI Taxonomy" id="361077"/>
    <lineage>
        <taxon>Eukaryota</taxon>
        <taxon>Amoebozoa</taxon>
        <taxon>Evosea</taxon>
        <taxon>Eumycetozoa</taxon>
        <taxon>Dictyostelia</taxon>
        <taxon>Dictyosteliales</taxon>
        <taxon>Raperosteliaceae</taxon>
        <taxon>Tieghemostelium</taxon>
    </lineage>
</organism>
<keyword evidence="2" id="KW-1185">Reference proteome</keyword>
<evidence type="ECO:0000313" key="2">
    <source>
        <dbReference type="Proteomes" id="UP000076078"/>
    </source>
</evidence>
<accession>A0A152A4E8</accession>
<comment type="caution">
    <text evidence="1">The sequence shown here is derived from an EMBL/GenBank/DDBJ whole genome shotgun (WGS) entry which is preliminary data.</text>
</comment>
<protein>
    <submittedName>
        <fullName evidence="1">Uncharacterized protein</fullName>
    </submittedName>
</protein>
<sequence>MSKHFTFYNYTYNYNNANNNNKHPMIIKTDEIHPLLSIDNQILKENSSSEKLIENSTPPSKYPIEIQGSQLYNSPILDQNFSFDSFNNQFIEQQFCNNNIANQYTLPQIYNSNQQHDFKQFQENNNSNLFINNNNIINNDINNSIIDDDLIKEIYLTQVKLNYLIEQLKKSKPEQLKKLITENECLRPPVQ</sequence>
<dbReference type="Proteomes" id="UP000076078">
    <property type="component" value="Unassembled WGS sequence"/>
</dbReference>
<name>A0A152A4E8_TIELA</name>
<dbReference type="AlphaFoldDB" id="A0A152A4E8"/>
<dbReference type="EMBL" id="LODT01000013">
    <property type="protein sequence ID" value="KYR00957.1"/>
    <property type="molecule type" value="Genomic_DNA"/>
</dbReference>
<proteinExistence type="predicted"/>
<dbReference type="InParanoid" id="A0A152A4E8"/>
<reference evidence="1 2" key="1">
    <citation type="submission" date="2015-12" db="EMBL/GenBank/DDBJ databases">
        <title>Dictyostelia acquired genes for synthesis and detection of signals that induce cell-type specialization by lateral gene transfer from prokaryotes.</title>
        <authorList>
            <person name="Gloeckner G."/>
            <person name="Schaap P."/>
        </authorList>
    </citation>
    <scope>NUCLEOTIDE SEQUENCE [LARGE SCALE GENOMIC DNA]</scope>
    <source>
        <strain evidence="1 2">TK</strain>
    </source>
</reference>